<evidence type="ECO:0000313" key="8">
    <source>
        <dbReference type="EMBL" id="XDK34073.1"/>
    </source>
</evidence>
<dbReference type="SMART" id="SM00363">
    <property type="entry name" value="S4"/>
    <property type="match status" value="1"/>
</dbReference>
<dbReference type="RefSeq" id="WP_368654750.1">
    <property type="nucleotide sequence ID" value="NZ_CP162599.1"/>
</dbReference>
<dbReference type="Pfam" id="PF00849">
    <property type="entry name" value="PseudoU_synth_2"/>
    <property type="match status" value="1"/>
</dbReference>
<keyword evidence="3 6" id="KW-0413">Isomerase</keyword>
<organism evidence="8">
    <name type="scientific">Ornithinibacillus sp. 4-3</name>
    <dbReference type="NCBI Taxonomy" id="3231488"/>
    <lineage>
        <taxon>Bacteria</taxon>
        <taxon>Bacillati</taxon>
        <taxon>Bacillota</taxon>
        <taxon>Bacilli</taxon>
        <taxon>Bacillales</taxon>
        <taxon>Bacillaceae</taxon>
        <taxon>Ornithinibacillus</taxon>
    </lineage>
</organism>
<gene>
    <name evidence="8" type="ORF">AB4Y30_06910</name>
</gene>
<dbReference type="AlphaFoldDB" id="A0AB39HUS2"/>
<dbReference type="Gene3D" id="3.30.2350.10">
    <property type="entry name" value="Pseudouridine synthase"/>
    <property type="match status" value="1"/>
</dbReference>
<evidence type="ECO:0000256" key="1">
    <source>
        <dbReference type="ARBA" id="ARBA00000073"/>
    </source>
</evidence>
<sequence>MKTIEHVVTEAEQNKRIDKLLTELETEQSRSQIQSQIEQALVTVNGKKIKSNYKCQLNDEIIWQIPEEEKLDLVEENIPLHIVYEDEDVLVVNKPKNMVVYPTLTHKQGTLVNALLYHCEQLSDIQEGRPGIIHRLDKDTSGLLLVAKNNQAHVSLAEQLNRREIKRVYEAVVHEVIEHDTGLIDAPIGRDPYQRTMMNVIEGGKDARTHFRVLQRFNHYTHVECQLETGRTHQIRAHMKYIGHPLVGDTKYSAPKTTDIDGQALFAKTIGFHHPVTNEWLEFSIEQPKYFQKLLMKMEKIS</sequence>
<dbReference type="PANTHER" id="PTHR21600">
    <property type="entry name" value="MITOCHONDRIAL RNA PSEUDOURIDINE SYNTHASE"/>
    <property type="match status" value="1"/>
</dbReference>
<dbReference type="PROSITE" id="PS01129">
    <property type="entry name" value="PSI_RLU"/>
    <property type="match status" value="1"/>
</dbReference>
<dbReference type="GO" id="GO:0003723">
    <property type="term" value="F:RNA binding"/>
    <property type="evidence" value="ECO:0007669"/>
    <property type="project" value="UniProtKB-KW"/>
</dbReference>
<accession>A0AB39HUS2</accession>
<dbReference type="GO" id="GO:0000455">
    <property type="term" value="P:enzyme-directed rRNA pseudouridine synthesis"/>
    <property type="evidence" value="ECO:0007669"/>
    <property type="project" value="TreeGrafter"/>
</dbReference>
<reference evidence="8" key="1">
    <citation type="submission" date="2024-07" db="EMBL/GenBank/DDBJ databases">
        <title>Halotolerant mesophilic bacterium Ornithinibacillus sp. 4-3, sp. nov., isolated from soil.</title>
        <authorList>
            <person name="Sidarenka A.V."/>
            <person name="Guliayeva D.E."/>
            <person name="Leanovich S.I."/>
            <person name="Hileuskaya K.S."/>
            <person name="Akhremchuk A.E."/>
            <person name="Sikolenko M.A."/>
            <person name="Valentovich L.N."/>
        </authorList>
    </citation>
    <scope>NUCLEOTIDE SEQUENCE</scope>
    <source>
        <strain evidence="8">4-3</strain>
    </source>
</reference>
<dbReference type="CDD" id="cd02869">
    <property type="entry name" value="PseudoU_synth_RluA_like"/>
    <property type="match status" value="1"/>
</dbReference>
<evidence type="ECO:0000256" key="4">
    <source>
        <dbReference type="PIRSR" id="PIRSR606225-1"/>
    </source>
</evidence>
<dbReference type="InterPro" id="IPR002942">
    <property type="entry name" value="S4_RNA-bd"/>
</dbReference>
<feature type="domain" description="RNA-binding S4" evidence="7">
    <location>
        <begin position="15"/>
        <end position="79"/>
    </location>
</feature>
<dbReference type="PANTHER" id="PTHR21600:SF44">
    <property type="entry name" value="RIBOSOMAL LARGE SUBUNIT PSEUDOURIDINE SYNTHASE D"/>
    <property type="match status" value="1"/>
</dbReference>
<evidence type="ECO:0000256" key="2">
    <source>
        <dbReference type="ARBA" id="ARBA00010876"/>
    </source>
</evidence>
<dbReference type="NCBIfam" id="TIGR00005">
    <property type="entry name" value="rluA_subfam"/>
    <property type="match status" value="1"/>
</dbReference>
<proteinExistence type="inferred from homology"/>
<dbReference type="CDD" id="cd00165">
    <property type="entry name" value="S4"/>
    <property type="match status" value="1"/>
</dbReference>
<evidence type="ECO:0000256" key="3">
    <source>
        <dbReference type="ARBA" id="ARBA00023235"/>
    </source>
</evidence>
<dbReference type="Pfam" id="PF01479">
    <property type="entry name" value="S4"/>
    <property type="match status" value="1"/>
</dbReference>
<protein>
    <recommendedName>
        <fullName evidence="6">Pseudouridine synthase</fullName>
        <ecNumber evidence="6">5.4.99.-</ecNumber>
    </recommendedName>
</protein>
<evidence type="ECO:0000256" key="5">
    <source>
        <dbReference type="PROSITE-ProRule" id="PRU00182"/>
    </source>
</evidence>
<dbReference type="InterPro" id="IPR006145">
    <property type="entry name" value="PsdUridine_synth_RsuA/RluA"/>
</dbReference>
<dbReference type="SUPFAM" id="SSF55174">
    <property type="entry name" value="Alpha-L RNA-binding motif"/>
    <property type="match status" value="1"/>
</dbReference>
<dbReference type="GO" id="GO:0120159">
    <property type="term" value="F:rRNA pseudouridine synthase activity"/>
    <property type="evidence" value="ECO:0007669"/>
    <property type="project" value="UniProtKB-ARBA"/>
</dbReference>
<dbReference type="EC" id="5.4.99.-" evidence="6"/>
<dbReference type="PROSITE" id="PS50889">
    <property type="entry name" value="S4"/>
    <property type="match status" value="1"/>
</dbReference>
<feature type="active site" evidence="4">
    <location>
        <position position="137"/>
    </location>
</feature>
<dbReference type="SUPFAM" id="SSF55120">
    <property type="entry name" value="Pseudouridine synthase"/>
    <property type="match status" value="1"/>
</dbReference>
<dbReference type="EMBL" id="CP162599">
    <property type="protein sequence ID" value="XDK34073.1"/>
    <property type="molecule type" value="Genomic_DNA"/>
</dbReference>
<dbReference type="InterPro" id="IPR050188">
    <property type="entry name" value="RluA_PseudoU_synthase"/>
</dbReference>
<dbReference type="InterPro" id="IPR006225">
    <property type="entry name" value="PsdUridine_synth_RluC/D"/>
</dbReference>
<name>A0AB39HUS2_9BACI</name>
<comment type="function">
    <text evidence="6">Responsible for synthesis of pseudouridine from uracil.</text>
</comment>
<evidence type="ECO:0000256" key="6">
    <source>
        <dbReference type="RuleBase" id="RU362028"/>
    </source>
</evidence>
<comment type="similarity">
    <text evidence="2 6">Belongs to the pseudouridine synthase RluA family.</text>
</comment>
<dbReference type="InterPro" id="IPR006224">
    <property type="entry name" value="PsdUridine_synth_RluA-like_CS"/>
</dbReference>
<keyword evidence="5" id="KW-0694">RNA-binding</keyword>
<dbReference type="InterPro" id="IPR036986">
    <property type="entry name" value="S4_RNA-bd_sf"/>
</dbReference>
<dbReference type="InterPro" id="IPR020103">
    <property type="entry name" value="PsdUridine_synth_cat_dom_sf"/>
</dbReference>
<dbReference type="Gene3D" id="3.10.290.10">
    <property type="entry name" value="RNA-binding S4 domain"/>
    <property type="match status" value="1"/>
</dbReference>
<evidence type="ECO:0000259" key="7">
    <source>
        <dbReference type="SMART" id="SM00363"/>
    </source>
</evidence>
<comment type="catalytic activity">
    <reaction evidence="1 6">
        <text>a uridine in RNA = a pseudouridine in RNA</text>
        <dbReference type="Rhea" id="RHEA:48348"/>
        <dbReference type="Rhea" id="RHEA-COMP:12068"/>
        <dbReference type="Rhea" id="RHEA-COMP:12069"/>
        <dbReference type="ChEBI" id="CHEBI:65314"/>
        <dbReference type="ChEBI" id="CHEBI:65315"/>
    </reaction>
</comment>